<evidence type="ECO:0000259" key="8">
    <source>
        <dbReference type="PROSITE" id="PS51910"/>
    </source>
</evidence>
<sequence length="377" mass="40404">MALILLPLLLIILTSTSTASPPPLPPPAIIRAGYYPSWIDSSFPPSSIPFSYFTHIFYAFAQPDPSTHELTVSSDDAVLINSLTAAAHCHSPPAKVILSIGGADSNNSAFAAMVSTPSSRAAFIVSSIAAARRLDLDGFDLDWEFPNTTVQMSDLGCLFTEWRRVAEDEAAACGRPRLLLTAAVYFASNFFLSGEKPPLSYPVNAMAASLDFVNAMCFDYHGAGWEPSATASPAALYDKRSNLSTSYGLESWVAAGMPAENVVMGIPLYGRTWTLKDPAVNCVGAEAVGPGPGGLGGAMEFHEVAQLRRWENATTAYDKAAVAVYTSAGKVWVGYDDEKTVAEKVRFGQRMGNGGYFFWALGYDDCNSTVSRSGTFY</sequence>
<keyword evidence="10" id="KW-1185">Reference proteome</keyword>
<evidence type="ECO:0000256" key="1">
    <source>
        <dbReference type="ARBA" id="ARBA00008682"/>
    </source>
</evidence>
<feature type="signal peptide" evidence="7">
    <location>
        <begin position="1"/>
        <end position="19"/>
    </location>
</feature>
<evidence type="ECO:0000256" key="4">
    <source>
        <dbReference type="ARBA" id="ARBA00023180"/>
    </source>
</evidence>
<dbReference type="PANTHER" id="PTHR11177">
    <property type="entry name" value="CHITINASE"/>
    <property type="match status" value="1"/>
</dbReference>
<keyword evidence="2 7" id="KW-0732">Signal</keyword>
<dbReference type="SUPFAM" id="SSF51445">
    <property type="entry name" value="(Trans)glycosidases"/>
    <property type="match status" value="1"/>
</dbReference>
<evidence type="ECO:0000313" key="9">
    <source>
        <dbReference type="EMBL" id="PKA57583.1"/>
    </source>
</evidence>
<dbReference type="Proteomes" id="UP000236161">
    <property type="component" value="Unassembled WGS sequence"/>
</dbReference>
<dbReference type="SUPFAM" id="SSF54556">
    <property type="entry name" value="Chitinase insertion domain"/>
    <property type="match status" value="1"/>
</dbReference>
<evidence type="ECO:0000256" key="6">
    <source>
        <dbReference type="RuleBase" id="RU000489"/>
    </source>
</evidence>
<evidence type="ECO:0000256" key="2">
    <source>
        <dbReference type="ARBA" id="ARBA00022729"/>
    </source>
</evidence>
<evidence type="ECO:0000256" key="3">
    <source>
        <dbReference type="ARBA" id="ARBA00022801"/>
    </source>
</evidence>
<organism evidence="9 10">
    <name type="scientific">Apostasia shenzhenica</name>
    <dbReference type="NCBI Taxonomy" id="1088818"/>
    <lineage>
        <taxon>Eukaryota</taxon>
        <taxon>Viridiplantae</taxon>
        <taxon>Streptophyta</taxon>
        <taxon>Embryophyta</taxon>
        <taxon>Tracheophyta</taxon>
        <taxon>Spermatophyta</taxon>
        <taxon>Magnoliopsida</taxon>
        <taxon>Liliopsida</taxon>
        <taxon>Asparagales</taxon>
        <taxon>Orchidaceae</taxon>
        <taxon>Apostasioideae</taxon>
        <taxon>Apostasia</taxon>
    </lineage>
</organism>
<evidence type="ECO:0000256" key="5">
    <source>
        <dbReference type="ARBA" id="ARBA00023295"/>
    </source>
</evidence>
<feature type="domain" description="GH18" evidence="8">
    <location>
        <begin position="29"/>
        <end position="377"/>
    </location>
</feature>
<dbReference type="PANTHER" id="PTHR11177:SF317">
    <property type="entry name" value="CHITINASE 12-RELATED"/>
    <property type="match status" value="1"/>
</dbReference>
<evidence type="ECO:0000256" key="7">
    <source>
        <dbReference type="SAM" id="SignalP"/>
    </source>
</evidence>
<dbReference type="GO" id="GO:0008843">
    <property type="term" value="F:endochitinase activity"/>
    <property type="evidence" value="ECO:0007669"/>
    <property type="project" value="UniProtKB-EC"/>
</dbReference>
<dbReference type="GO" id="GO:0008061">
    <property type="term" value="F:chitin binding"/>
    <property type="evidence" value="ECO:0007669"/>
    <property type="project" value="InterPro"/>
</dbReference>
<dbReference type="InterPro" id="IPR001223">
    <property type="entry name" value="Glyco_hydro18_cat"/>
</dbReference>
<protein>
    <submittedName>
        <fullName evidence="9">Chitinase</fullName>
        <ecNumber evidence="9">3.2.1.14</ecNumber>
    </submittedName>
</protein>
<dbReference type="GO" id="GO:0005576">
    <property type="term" value="C:extracellular region"/>
    <property type="evidence" value="ECO:0007669"/>
    <property type="project" value="TreeGrafter"/>
</dbReference>
<dbReference type="InterPro" id="IPR011583">
    <property type="entry name" value="Chitinase_II/V-like_cat"/>
</dbReference>
<dbReference type="SMART" id="SM00636">
    <property type="entry name" value="Glyco_18"/>
    <property type="match status" value="1"/>
</dbReference>
<name>A0A2I0APU7_9ASPA</name>
<keyword evidence="4" id="KW-0325">Glycoprotein</keyword>
<comment type="similarity">
    <text evidence="1">Belongs to the glycosyl hydrolase 18 family. Chitinase class V subfamily.</text>
</comment>
<keyword evidence="5 6" id="KW-0326">Glycosidase</keyword>
<dbReference type="PROSITE" id="PS51910">
    <property type="entry name" value="GH18_2"/>
    <property type="match status" value="1"/>
</dbReference>
<dbReference type="GO" id="GO:0006032">
    <property type="term" value="P:chitin catabolic process"/>
    <property type="evidence" value="ECO:0007669"/>
    <property type="project" value="TreeGrafter"/>
</dbReference>
<keyword evidence="3 6" id="KW-0378">Hydrolase</keyword>
<dbReference type="PROSITE" id="PS01095">
    <property type="entry name" value="GH18_1"/>
    <property type="match status" value="1"/>
</dbReference>
<dbReference type="CDD" id="cd02879">
    <property type="entry name" value="GH18_plant_chitinase_class_V"/>
    <property type="match status" value="1"/>
</dbReference>
<dbReference type="InterPro" id="IPR001579">
    <property type="entry name" value="Glyco_hydro_18_chit_AS"/>
</dbReference>
<proteinExistence type="inferred from homology"/>
<gene>
    <name evidence="9" type="ORF">AXF42_Ash018558</name>
</gene>
<dbReference type="Gene3D" id="3.10.50.10">
    <property type="match status" value="1"/>
</dbReference>
<dbReference type="FunFam" id="3.10.50.10:FF:000003">
    <property type="entry name" value="Class V chitinase CHIT5b"/>
    <property type="match status" value="1"/>
</dbReference>
<dbReference type="STRING" id="1088818.A0A2I0APU7"/>
<dbReference type="InterPro" id="IPR017853">
    <property type="entry name" value="GH"/>
</dbReference>
<dbReference type="EC" id="3.2.1.14" evidence="9"/>
<dbReference type="AlphaFoldDB" id="A0A2I0APU7"/>
<dbReference type="GO" id="GO:0005975">
    <property type="term" value="P:carbohydrate metabolic process"/>
    <property type="evidence" value="ECO:0007669"/>
    <property type="project" value="InterPro"/>
</dbReference>
<dbReference type="InterPro" id="IPR050314">
    <property type="entry name" value="Glycosyl_Hydrlase_18"/>
</dbReference>
<dbReference type="InterPro" id="IPR029070">
    <property type="entry name" value="Chitinase_insertion_sf"/>
</dbReference>
<dbReference type="Pfam" id="PF00704">
    <property type="entry name" value="Glyco_hydro_18"/>
    <property type="match status" value="1"/>
</dbReference>
<dbReference type="Gene3D" id="3.20.20.80">
    <property type="entry name" value="Glycosidases"/>
    <property type="match status" value="1"/>
</dbReference>
<feature type="chain" id="PRO_5014156891" evidence="7">
    <location>
        <begin position="20"/>
        <end position="377"/>
    </location>
</feature>
<dbReference type="OrthoDB" id="76388at2759"/>
<reference evidence="9 10" key="1">
    <citation type="journal article" date="2017" name="Nature">
        <title>The Apostasia genome and the evolution of orchids.</title>
        <authorList>
            <person name="Zhang G.Q."/>
            <person name="Liu K.W."/>
            <person name="Li Z."/>
            <person name="Lohaus R."/>
            <person name="Hsiao Y.Y."/>
            <person name="Niu S.C."/>
            <person name="Wang J.Y."/>
            <person name="Lin Y.C."/>
            <person name="Xu Q."/>
            <person name="Chen L.J."/>
            <person name="Yoshida K."/>
            <person name="Fujiwara S."/>
            <person name="Wang Z.W."/>
            <person name="Zhang Y.Q."/>
            <person name="Mitsuda N."/>
            <person name="Wang M."/>
            <person name="Liu G.H."/>
            <person name="Pecoraro L."/>
            <person name="Huang H.X."/>
            <person name="Xiao X.J."/>
            <person name="Lin M."/>
            <person name="Wu X.Y."/>
            <person name="Wu W.L."/>
            <person name="Chen Y.Y."/>
            <person name="Chang S.B."/>
            <person name="Sakamoto S."/>
            <person name="Ohme-Takagi M."/>
            <person name="Yagi M."/>
            <person name="Zeng S.J."/>
            <person name="Shen C.Y."/>
            <person name="Yeh C.M."/>
            <person name="Luo Y.B."/>
            <person name="Tsai W.C."/>
            <person name="Van de Peer Y."/>
            <person name="Liu Z.J."/>
        </authorList>
    </citation>
    <scope>NUCLEOTIDE SEQUENCE [LARGE SCALE GENOMIC DNA]</scope>
    <source>
        <strain evidence="10">cv. Shenzhen</strain>
        <tissue evidence="9">Stem</tissue>
    </source>
</reference>
<accession>A0A2I0APU7</accession>
<evidence type="ECO:0000313" key="10">
    <source>
        <dbReference type="Proteomes" id="UP000236161"/>
    </source>
</evidence>
<dbReference type="EMBL" id="KZ451963">
    <property type="protein sequence ID" value="PKA57583.1"/>
    <property type="molecule type" value="Genomic_DNA"/>
</dbReference>